<accession>A0A494XJ11</accession>
<dbReference type="RefSeq" id="WP_121088900.1">
    <property type="nucleotide sequence ID" value="NZ_RBZU01000010.1"/>
</dbReference>
<dbReference type="Proteomes" id="UP000270342">
    <property type="component" value="Unassembled WGS sequence"/>
</dbReference>
<evidence type="ECO:0000313" key="1">
    <source>
        <dbReference type="EMBL" id="RKP49752.1"/>
    </source>
</evidence>
<dbReference type="AlphaFoldDB" id="A0A494XJ11"/>
<evidence type="ECO:0000313" key="2">
    <source>
        <dbReference type="Proteomes" id="UP000270342"/>
    </source>
</evidence>
<sequence length="78" mass="8929">MQHLLSSASYLLHFMTSLRPFVQAGTRTIRVETDTYSLEGKAAIERISLDLKAGRLTRFRLFDSELGNRDVEVNYHGK</sequence>
<dbReference type="EMBL" id="RBZU01000010">
    <property type="protein sequence ID" value="RKP49752.1"/>
    <property type="molecule type" value="Genomic_DNA"/>
</dbReference>
<protein>
    <submittedName>
        <fullName evidence="1">Uncharacterized protein</fullName>
    </submittedName>
</protein>
<name>A0A494XJ11_9BURK</name>
<organism evidence="1 2">
    <name type="scientific">Pararobbsia silviterrae</name>
    <dbReference type="NCBI Taxonomy" id="1792498"/>
    <lineage>
        <taxon>Bacteria</taxon>
        <taxon>Pseudomonadati</taxon>
        <taxon>Pseudomonadota</taxon>
        <taxon>Betaproteobacteria</taxon>
        <taxon>Burkholderiales</taxon>
        <taxon>Burkholderiaceae</taxon>
        <taxon>Pararobbsia</taxon>
    </lineage>
</organism>
<reference evidence="1 2" key="1">
    <citation type="submission" date="2018-10" db="EMBL/GenBank/DDBJ databases">
        <title>Robbsia sp. DHC34, isolated from soil.</title>
        <authorList>
            <person name="Gao Z.-H."/>
            <person name="Qiu L.-H."/>
        </authorList>
    </citation>
    <scope>NUCLEOTIDE SEQUENCE [LARGE SCALE GENOMIC DNA]</scope>
    <source>
        <strain evidence="1 2">DHC34</strain>
    </source>
</reference>
<comment type="caution">
    <text evidence="1">The sequence shown here is derived from an EMBL/GenBank/DDBJ whole genome shotgun (WGS) entry which is preliminary data.</text>
</comment>
<gene>
    <name evidence="1" type="ORF">D7S86_20975</name>
</gene>
<keyword evidence="2" id="KW-1185">Reference proteome</keyword>
<proteinExistence type="predicted"/>